<dbReference type="RefSeq" id="WP_283435389.1">
    <property type="nucleotide sequence ID" value="NZ_FXUG01000023.1"/>
</dbReference>
<sequence length="285" mass="31121">MVSLRFWGLFVVALVAGTNVVIAEGAFTREQFVGPSGEKLNYRLHVPEAQADASKLPLVLFLHGSGERGDDNEAQLKHGAREFLQDGRGERFPAILVAPQCPSGKRWVEIDWAQKSGVGQFPAEPSPAMKLVFGLLDEMTQRADVDLSRLYVTGLSMGGYGTWYAGARYRCPGLAVESGDQESGDLESRDLEIPKNGFAAMLAVCGGGDPLWADRYAATDIWAVHGGADSVVPVVRSREMISSIANQGHSGELRYTERPGVGHDSWSATYADEETYRWLFAQIRL</sequence>
<dbReference type="SUPFAM" id="SSF53474">
    <property type="entry name" value="alpha/beta-Hydrolases"/>
    <property type="match status" value="1"/>
</dbReference>
<protein>
    <submittedName>
        <fullName evidence="2">Uncharacterized protein</fullName>
    </submittedName>
</protein>
<reference evidence="2 3" key="1">
    <citation type="submission" date="2017-05" db="EMBL/GenBank/DDBJ databases">
        <authorList>
            <person name="Varghese N."/>
            <person name="Submissions S."/>
        </authorList>
    </citation>
    <scope>NUCLEOTIDE SEQUENCE [LARGE SCALE GENOMIC DNA]</scope>
    <source>
        <strain evidence="2 3">DSM 25457</strain>
    </source>
</reference>
<evidence type="ECO:0000313" key="2">
    <source>
        <dbReference type="EMBL" id="SMP77509.1"/>
    </source>
</evidence>
<dbReference type="Gene3D" id="3.40.50.1820">
    <property type="entry name" value="alpha/beta hydrolase"/>
    <property type="match status" value="1"/>
</dbReference>
<dbReference type="PANTHER" id="PTHR43037:SF1">
    <property type="entry name" value="BLL1128 PROTEIN"/>
    <property type="match status" value="1"/>
</dbReference>
<dbReference type="PANTHER" id="PTHR43037">
    <property type="entry name" value="UNNAMED PRODUCT-RELATED"/>
    <property type="match status" value="1"/>
</dbReference>
<organism evidence="2 3">
    <name type="scientific">Neorhodopirellula lusitana</name>
    <dbReference type="NCBI Taxonomy" id="445327"/>
    <lineage>
        <taxon>Bacteria</taxon>
        <taxon>Pseudomonadati</taxon>
        <taxon>Planctomycetota</taxon>
        <taxon>Planctomycetia</taxon>
        <taxon>Pirellulales</taxon>
        <taxon>Pirellulaceae</taxon>
        <taxon>Neorhodopirellula</taxon>
    </lineage>
</organism>
<evidence type="ECO:0000256" key="1">
    <source>
        <dbReference type="ARBA" id="ARBA00022729"/>
    </source>
</evidence>
<dbReference type="EMBL" id="FXUG01000023">
    <property type="protein sequence ID" value="SMP77509.1"/>
    <property type="molecule type" value="Genomic_DNA"/>
</dbReference>
<evidence type="ECO:0000313" key="3">
    <source>
        <dbReference type="Proteomes" id="UP001158067"/>
    </source>
</evidence>
<name>A0ABY1QQL8_9BACT</name>
<dbReference type="Proteomes" id="UP001158067">
    <property type="component" value="Unassembled WGS sequence"/>
</dbReference>
<gene>
    <name evidence="2" type="ORF">SAMN06265222_12352</name>
</gene>
<dbReference type="InterPro" id="IPR029058">
    <property type="entry name" value="AB_hydrolase_fold"/>
</dbReference>
<keyword evidence="3" id="KW-1185">Reference proteome</keyword>
<proteinExistence type="predicted"/>
<keyword evidence="1" id="KW-0732">Signal</keyword>
<dbReference type="InterPro" id="IPR050955">
    <property type="entry name" value="Plant_Biomass_Hydrol_Est"/>
</dbReference>
<accession>A0ABY1QQL8</accession>
<comment type="caution">
    <text evidence="2">The sequence shown here is derived from an EMBL/GenBank/DDBJ whole genome shotgun (WGS) entry which is preliminary data.</text>
</comment>